<comment type="caution">
    <text evidence="1">The sequence shown here is derived from an EMBL/GenBank/DDBJ whole genome shotgun (WGS) entry which is preliminary data.</text>
</comment>
<dbReference type="Proteomes" id="UP000828941">
    <property type="component" value="Chromosome 5"/>
</dbReference>
<accession>A0ACB9PC33</accession>
<name>A0ACB9PC33_BAUVA</name>
<dbReference type="EMBL" id="CM039430">
    <property type="protein sequence ID" value="KAI4345911.1"/>
    <property type="molecule type" value="Genomic_DNA"/>
</dbReference>
<sequence length="788" mass="91482">MTWQIIPESVKNVWEKWNIRGVILLSLTLQIILILFAPLRKRTQRSFLVWSIWSAYLLADWAANFCVGLISNNQNDEHMADINFLLAFWAPFLLLHLGGPDTITAFALEDNELWLRHLLGLVFQVVACVYVFLLTLPDNTLWIPILLVFLAGIIKYAERTRALYLASMNTFRQSMVRDPDPGPNYAKLMEEYFSRREASLPTRIDIIGERNPRPKSKVHDSEQQVGQDSKELTDVEVVQHAYDLFDKFRGLIADMIFSISDRDESREFFRGLRYTDALRVIEVELNFIYEVFYTKVSVVRNKVGYFFRFVSFSSVVAAMALFISENKHGFQKFDVKVTYTLLYGALGLDFIAFFMLIFSDRTLVSTKKSEKKSLMGVILKFDVFKQYLIDNVMVPYLSIKRPKWSKCEKQPYTNYNRLSTLFAVRRWAGYMSGYNFIVYCLDQCPKNAPPINGDGFGVIRQVIDLVWFKTLQLLKAAFNKVVDYFGAKDLIETWKYKEKNPFLEELWKFIFDELQRKSKDAVDVESAKKICSARGEYVWEFIFDELKERHKDAINGDLEDKVIPYVNSNKVTFDESLMIWHVATHLCYEEANKDCDERHFSKLISDYMLYLLIMQPTMMSSIAGIGQIRFQDTCAEAIKFFSKRDLESKDKENANKGSQERETRKERREQRKKMTVKSACEKLLEVPTEIEPVAVKGDRSKSVLFDACRLAKELKTLPEDLKWKSIAQIWVEILSYAATNCRPTTHVQQVSKGGELISFVWLLMVHLGLGTQFQIKEGHARAKLIVGK</sequence>
<organism evidence="1 2">
    <name type="scientific">Bauhinia variegata</name>
    <name type="common">Purple orchid tree</name>
    <name type="synonym">Phanera variegata</name>
    <dbReference type="NCBI Taxonomy" id="167791"/>
    <lineage>
        <taxon>Eukaryota</taxon>
        <taxon>Viridiplantae</taxon>
        <taxon>Streptophyta</taxon>
        <taxon>Embryophyta</taxon>
        <taxon>Tracheophyta</taxon>
        <taxon>Spermatophyta</taxon>
        <taxon>Magnoliopsida</taxon>
        <taxon>eudicotyledons</taxon>
        <taxon>Gunneridae</taxon>
        <taxon>Pentapetalae</taxon>
        <taxon>rosids</taxon>
        <taxon>fabids</taxon>
        <taxon>Fabales</taxon>
        <taxon>Fabaceae</taxon>
        <taxon>Cercidoideae</taxon>
        <taxon>Cercideae</taxon>
        <taxon>Bauhiniinae</taxon>
        <taxon>Bauhinia</taxon>
    </lineage>
</organism>
<evidence type="ECO:0000313" key="2">
    <source>
        <dbReference type="Proteomes" id="UP000828941"/>
    </source>
</evidence>
<gene>
    <name evidence="1" type="ORF">L6164_012997</name>
</gene>
<keyword evidence="2" id="KW-1185">Reference proteome</keyword>
<reference evidence="1 2" key="1">
    <citation type="journal article" date="2022" name="DNA Res.">
        <title>Chromosomal-level genome assembly of the orchid tree Bauhinia variegata (Leguminosae; Cercidoideae) supports the allotetraploid origin hypothesis of Bauhinia.</title>
        <authorList>
            <person name="Zhong Y."/>
            <person name="Chen Y."/>
            <person name="Zheng D."/>
            <person name="Pang J."/>
            <person name="Liu Y."/>
            <person name="Luo S."/>
            <person name="Meng S."/>
            <person name="Qian L."/>
            <person name="Wei D."/>
            <person name="Dai S."/>
            <person name="Zhou R."/>
        </authorList>
    </citation>
    <scope>NUCLEOTIDE SEQUENCE [LARGE SCALE GENOMIC DNA]</scope>
    <source>
        <strain evidence="1">BV-YZ2020</strain>
    </source>
</reference>
<protein>
    <submittedName>
        <fullName evidence="1">Uncharacterized protein</fullName>
    </submittedName>
</protein>
<proteinExistence type="predicted"/>
<evidence type="ECO:0000313" key="1">
    <source>
        <dbReference type="EMBL" id="KAI4345911.1"/>
    </source>
</evidence>